<evidence type="ECO:0000313" key="5">
    <source>
        <dbReference type="Proteomes" id="UP000693981"/>
    </source>
</evidence>
<reference evidence="4" key="1">
    <citation type="submission" date="2021-02" db="EMBL/GenBank/DDBJ databases">
        <authorList>
            <person name="Palmer J.M."/>
        </authorList>
    </citation>
    <scope>NUCLEOTIDE SEQUENCE</scope>
    <source>
        <strain evidence="4">SCRP23</strain>
    </source>
</reference>
<evidence type="ECO:0000259" key="3">
    <source>
        <dbReference type="SMART" id="SM00014"/>
    </source>
</evidence>
<feature type="compositionally biased region" description="Polar residues" evidence="1">
    <location>
        <begin position="1"/>
        <end position="11"/>
    </location>
</feature>
<sequence length="362" mass="40558">MSSKSTLQCPSPTVEFQPVTTPSWTPRPEDCADVQEPAGPKRRQRLLCEFRVAEFGCTLLMYIAAKVFSLVPVNDRPIPRIQIRLNSTATIWARDPAIDEVMKTEQVPMWSLITFGLGIPIVVNFLLNFVLPKFRDIRAIPYDVRDFLLSLAQAVTLATLLTKFAKHATGRFRPSFYDMCGWDYDAVWDGVTNLCTNPDGEKEGRKSFPSGHASFAWATMLVLTLYLLGRSRLNCSRRSESFARGGTKTLKLFLCFVPCLAASWVAITRSIDNWHHYGDIVTGSMVGAVSACLAYSYNYGSIFCWQYAGLPCEAIHDKLKEESQDIELQRGGDAPEAHEKLHAISRTSHCGQNARMSNSQRV</sequence>
<dbReference type="GO" id="GO:0006644">
    <property type="term" value="P:phospholipid metabolic process"/>
    <property type="evidence" value="ECO:0007669"/>
    <property type="project" value="InterPro"/>
</dbReference>
<feature type="domain" description="Phosphatidic acid phosphatase type 2/haloperoxidase" evidence="3">
    <location>
        <begin position="147"/>
        <end position="295"/>
    </location>
</feature>
<dbReference type="InterPro" id="IPR043216">
    <property type="entry name" value="PAP-like"/>
</dbReference>
<dbReference type="Pfam" id="PF01569">
    <property type="entry name" value="PAP2"/>
    <property type="match status" value="1"/>
</dbReference>
<organism evidence="4 5">
    <name type="scientific">Phytophthora boehmeriae</name>
    <dbReference type="NCBI Taxonomy" id="109152"/>
    <lineage>
        <taxon>Eukaryota</taxon>
        <taxon>Sar</taxon>
        <taxon>Stramenopiles</taxon>
        <taxon>Oomycota</taxon>
        <taxon>Peronosporomycetes</taxon>
        <taxon>Peronosporales</taxon>
        <taxon>Peronosporaceae</taxon>
        <taxon>Phytophthora</taxon>
    </lineage>
</organism>
<dbReference type="CDD" id="cd03390">
    <property type="entry name" value="PAP2_containing_1_like"/>
    <property type="match status" value="1"/>
</dbReference>
<feature type="transmembrane region" description="Helical" evidence="2">
    <location>
        <begin position="211"/>
        <end position="229"/>
    </location>
</feature>
<feature type="transmembrane region" description="Helical" evidence="2">
    <location>
        <begin position="147"/>
        <end position="165"/>
    </location>
</feature>
<gene>
    <name evidence="4" type="ORF">PHYBOEH_010293</name>
</gene>
<dbReference type="PANTHER" id="PTHR10165">
    <property type="entry name" value="LIPID PHOSPHATE PHOSPHATASE"/>
    <property type="match status" value="1"/>
</dbReference>
<dbReference type="OrthoDB" id="10030083at2759"/>
<dbReference type="EMBL" id="JAGDFL010000007">
    <property type="protein sequence ID" value="KAG7401830.1"/>
    <property type="molecule type" value="Genomic_DNA"/>
</dbReference>
<keyword evidence="2" id="KW-0812">Transmembrane</keyword>
<dbReference type="FunFam" id="1.20.144.10:FF:000055">
    <property type="entry name" value="Uncharacterized protein"/>
    <property type="match status" value="1"/>
</dbReference>
<dbReference type="InterPro" id="IPR000326">
    <property type="entry name" value="PAP2/HPO"/>
</dbReference>
<feature type="region of interest" description="Disordered" evidence="1">
    <location>
        <begin position="1"/>
        <end position="37"/>
    </location>
</feature>
<feature type="transmembrane region" description="Helical" evidence="2">
    <location>
        <begin position="109"/>
        <end position="127"/>
    </location>
</feature>
<evidence type="ECO:0000256" key="1">
    <source>
        <dbReference type="SAM" id="MobiDB-lite"/>
    </source>
</evidence>
<dbReference type="PANTHER" id="PTHR10165:SF35">
    <property type="entry name" value="RE23632P"/>
    <property type="match status" value="1"/>
</dbReference>
<name>A0A8T1XER5_9STRA</name>
<protein>
    <recommendedName>
        <fullName evidence="3">Phosphatidic acid phosphatase type 2/haloperoxidase domain-containing protein</fullName>
    </recommendedName>
</protein>
<dbReference type="GO" id="GO:0046839">
    <property type="term" value="P:phospholipid dephosphorylation"/>
    <property type="evidence" value="ECO:0007669"/>
    <property type="project" value="TreeGrafter"/>
</dbReference>
<dbReference type="GO" id="GO:0008195">
    <property type="term" value="F:phosphatidate phosphatase activity"/>
    <property type="evidence" value="ECO:0007669"/>
    <property type="project" value="TreeGrafter"/>
</dbReference>
<evidence type="ECO:0000256" key="2">
    <source>
        <dbReference type="SAM" id="Phobius"/>
    </source>
</evidence>
<accession>A0A8T1XER5</accession>
<keyword evidence="2" id="KW-0472">Membrane</keyword>
<keyword evidence="5" id="KW-1185">Reference proteome</keyword>
<evidence type="ECO:0000313" key="4">
    <source>
        <dbReference type="EMBL" id="KAG7401830.1"/>
    </source>
</evidence>
<feature type="transmembrane region" description="Helical" evidence="2">
    <location>
        <begin position="52"/>
        <end position="71"/>
    </location>
</feature>
<dbReference type="SMART" id="SM00014">
    <property type="entry name" value="acidPPc"/>
    <property type="match status" value="1"/>
</dbReference>
<feature type="transmembrane region" description="Helical" evidence="2">
    <location>
        <begin position="277"/>
        <end position="297"/>
    </location>
</feature>
<dbReference type="Proteomes" id="UP000693981">
    <property type="component" value="Unassembled WGS sequence"/>
</dbReference>
<feature type="transmembrane region" description="Helical" evidence="2">
    <location>
        <begin position="250"/>
        <end position="271"/>
    </location>
</feature>
<dbReference type="AlphaFoldDB" id="A0A8T1XER5"/>
<proteinExistence type="predicted"/>
<comment type="caution">
    <text evidence="4">The sequence shown here is derived from an EMBL/GenBank/DDBJ whole genome shotgun (WGS) entry which is preliminary data.</text>
</comment>
<keyword evidence="2" id="KW-1133">Transmembrane helix</keyword>
<dbReference type="GO" id="GO:0016020">
    <property type="term" value="C:membrane"/>
    <property type="evidence" value="ECO:0007669"/>
    <property type="project" value="TreeGrafter"/>
</dbReference>